<dbReference type="GO" id="GO:0071949">
    <property type="term" value="F:FAD binding"/>
    <property type="evidence" value="ECO:0007669"/>
    <property type="project" value="InterPro"/>
</dbReference>
<evidence type="ECO:0000256" key="4">
    <source>
        <dbReference type="ARBA" id="ARBA00023002"/>
    </source>
</evidence>
<comment type="similarity">
    <text evidence="1">Belongs to the oxygen-dependent FAD-linked oxidoreductase family.</text>
</comment>
<dbReference type="InterPro" id="IPR016166">
    <property type="entry name" value="FAD-bd_PCMH"/>
</dbReference>
<organism evidence="7 8">
    <name type="scientific">Moniliophthora roreri</name>
    <name type="common">Frosty pod rot fungus</name>
    <name type="synonym">Monilia roreri</name>
    <dbReference type="NCBI Taxonomy" id="221103"/>
    <lineage>
        <taxon>Eukaryota</taxon>
        <taxon>Fungi</taxon>
        <taxon>Dikarya</taxon>
        <taxon>Basidiomycota</taxon>
        <taxon>Agaricomycotina</taxon>
        <taxon>Agaricomycetes</taxon>
        <taxon>Agaricomycetidae</taxon>
        <taxon>Agaricales</taxon>
        <taxon>Marasmiineae</taxon>
        <taxon>Marasmiaceae</taxon>
        <taxon>Moniliophthora</taxon>
    </lineage>
</organism>
<evidence type="ECO:0000256" key="5">
    <source>
        <dbReference type="SAM" id="SignalP"/>
    </source>
</evidence>
<dbReference type="InterPro" id="IPR050416">
    <property type="entry name" value="FAD-linked_Oxidoreductase"/>
</dbReference>
<accession>A0A0W0FSQ1</accession>
<dbReference type="eggNOG" id="KOG1231">
    <property type="taxonomic scope" value="Eukaryota"/>
</dbReference>
<keyword evidence="5" id="KW-0732">Signal</keyword>
<evidence type="ECO:0000259" key="6">
    <source>
        <dbReference type="PROSITE" id="PS51387"/>
    </source>
</evidence>
<evidence type="ECO:0000256" key="1">
    <source>
        <dbReference type="ARBA" id="ARBA00005466"/>
    </source>
</evidence>
<keyword evidence="2" id="KW-0285">Flavoprotein</keyword>
<protein>
    <recommendedName>
        <fullName evidence="6">FAD-binding PCMH-type domain-containing protein</fullName>
    </recommendedName>
</protein>
<dbReference type="Gene3D" id="3.30.465.10">
    <property type="match status" value="1"/>
</dbReference>
<evidence type="ECO:0000256" key="3">
    <source>
        <dbReference type="ARBA" id="ARBA00022827"/>
    </source>
</evidence>
<evidence type="ECO:0000313" key="7">
    <source>
        <dbReference type="EMBL" id="KTB39208.1"/>
    </source>
</evidence>
<feature type="signal peptide" evidence="5">
    <location>
        <begin position="1"/>
        <end position="19"/>
    </location>
</feature>
<dbReference type="InterPro" id="IPR016169">
    <property type="entry name" value="FAD-bd_PCMH_sub2"/>
</dbReference>
<evidence type="ECO:0000256" key="2">
    <source>
        <dbReference type="ARBA" id="ARBA00022630"/>
    </source>
</evidence>
<dbReference type="GO" id="GO:0016491">
    <property type="term" value="F:oxidoreductase activity"/>
    <property type="evidence" value="ECO:0007669"/>
    <property type="project" value="UniProtKB-KW"/>
</dbReference>
<dbReference type="InterPro" id="IPR036318">
    <property type="entry name" value="FAD-bd_PCMH-like_sf"/>
</dbReference>
<keyword evidence="3" id="KW-0274">FAD</keyword>
<dbReference type="EMBL" id="LATX01001701">
    <property type="protein sequence ID" value="KTB39208.1"/>
    <property type="molecule type" value="Genomic_DNA"/>
</dbReference>
<feature type="domain" description="FAD-binding PCMH-type" evidence="6">
    <location>
        <begin position="49"/>
        <end position="217"/>
    </location>
</feature>
<dbReference type="Pfam" id="PF01565">
    <property type="entry name" value="FAD_binding_4"/>
    <property type="match status" value="1"/>
</dbReference>
<name>A0A0W0FSQ1_MONRR</name>
<evidence type="ECO:0000313" key="8">
    <source>
        <dbReference type="Proteomes" id="UP000054988"/>
    </source>
</evidence>
<feature type="chain" id="PRO_5006902013" description="FAD-binding PCMH-type domain-containing protein" evidence="5">
    <location>
        <begin position="20"/>
        <end position="326"/>
    </location>
</feature>
<keyword evidence="4" id="KW-0560">Oxidoreductase</keyword>
<dbReference type="PANTHER" id="PTHR42973">
    <property type="entry name" value="BINDING OXIDOREDUCTASE, PUTATIVE (AFU_ORTHOLOGUE AFUA_1G17690)-RELATED"/>
    <property type="match status" value="1"/>
</dbReference>
<dbReference type="Proteomes" id="UP000054988">
    <property type="component" value="Unassembled WGS sequence"/>
</dbReference>
<dbReference type="SUPFAM" id="SSF56176">
    <property type="entry name" value="FAD-binding/transporter-associated domain-like"/>
    <property type="match status" value="1"/>
</dbReference>
<sequence>MRPVIVALILLFSAILATGTPNLACNTLQNALPGSDEYTEDNEHDFVSSSEVSTCSVQPESAANLQVVACDNTRSPFAIKSGGHAFVLGFSSTPGVQVLLSRLNDLTYDAASSVAKVRAGLTWDKVYAQLLPSGVKVIGGCAPGVSVGGVLLGGRYSYFTNQYGLSINNIVAHDLVLPNRTFVVVTEASDPDIFFALKGSFNNFGVVTAFTLKTYPQMDVWVALVTYPISSADTVHQVIADWSINNKDSKGAVIPFYLSSGGQALLAANLLYDAPMQSLIFNNFLNVSGAVIQVSSVMNLTEASNAVGSKHNVPITHYIRGKQGGG</sequence>
<dbReference type="InterPro" id="IPR006094">
    <property type="entry name" value="Oxid_FAD_bind_N"/>
</dbReference>
<reference evidence="7 8" key="1">
    <citation type="submission" date="2015-12" db="EMBL/GenBank/DDBJ databases">
        <title>Draft genome sequence of Moniliophthora roreri, the causal agent of frosty pod rot of cacao.</title>
        <authorList>
            <person name="Aime M.C."/>
            <person name="Diaz-Valderrama J.R."/>
            <person name="Kijpornyongpan T."/>
            <person name="Phillips-Mora W."/>
        </authorList>
    </citation>
    <scope>NUCLEOTIDE SEQUENCE [LARGE SCALE GENOMIC DNA]</scope>
    <source>
        <strain evidence="7 8">MCA 2952</strain>
    </source>
</reference>
<proteinExistence type="inferred from homology"/>
<gene>
    <name evidence="7" type="ORF">WG66_8235</name>
</gene>
<dbReference type="PROSITE" id="PS51387">
    <property type="entry name" value="FAD_PCMH"/>
    <property type="match status" value="1"/>
</dbReference>
<comment type="caution">
    <text evidence="7">The sequence shown here is derived from an EMBL/GenBank/DDBJ whole genome shotgun (WGS) entry which is preliminary data.</text>
</comment>
<dbReference type="PANTHER" id="PTHR42973:SF13">
    <property type="entry name" value="FAD-BINDING PCMH-TYPE DOMAIN-CONTAINING PROTEIN"/>
    <property type="match status" value="1"/>
</dbReference>
<dbReference type="AlphaFoldDB" id="A0A0W0FSQ1"/>